<evidence type="ECO:0000256" key="1">
    <source>
        <dbReference type="SAM" id="Phobius"/>
    </source>
</evidence>
<keyword evidence="1" id="KW-0812">Transmembrane</keyword>
<evidence type="ECO:0000313" key="4">
    <source>
        <dbReference type="Proteomes" id="UP001189429"/>
    </source>
</evidence>
<protein>
    <recommendedName>
        <fullName evidence="2">LITAF domain-containing protein</fullName>
    </recommendedName>
</protein>
<feature type="domain" description="LITAF" evidence="2">
    <location>
        <begin position="1"/>
        <end position="28"/>
    </location>
</feature>
<keyword evidence="4" id="KW-1185">Reference proteome</keyword>
<organism evidence="3 4">
    <name type="scientific">Prorocentrum cordatum</name>
    <dbReference type="NCBI Taxonomy" id="2364126"/>
    <lineage>
        <taxon>Eukaryota</taxon>
        <taxon>Sar</taxon>
        <taxon>Alveolata</taxon>
        <taxon>Dinophyceae</taxon>
        <taxon>Prorocentrales</taxon>
        <taxon>Prorocentraceae</taxon>
        <taxon>Prorocentrum</taxon>
    </lineage>
</organism>
<evidence type="ECO:0000313" key="3">
    <source>
        <dbReference type="EMBL" id="CAK0860936.1"/>
    </source>
</evidence>
<keyword evidence="1" id="KW-0472">Membrane</keyword>
<sequence length="82" mass="9017">VLPLLWPAFKDVVHHCPRCLNVITRKSRISVPTFRSEVMSFKVGSCAVVLARKYVAILLGLVLLIVAACVLRSTVGLNTTVR</sequence>
<dbReference type="EMBL" id="CAUYUJ010016025">
    <property type="protein sequence ID" value="CAK0860936.1"/>
    <property type="molecule type" value="Genomic_DNA"/>
</dbReference>
<comment type="caution">
    <text evidence="3">The sequence shown here is derived from an EMBL/GenBank/DDBJ whole genome shotgun (WGS) entry which is preliminary data.</text>
</comment>
<feature type="non-terminal residue" evidence="3">
    <location>
        <position position="1"/>
    </location>
</feature>
<feature type="transmembrane region" description="Helical" evidence="1">
    <location>
        <begin position="54"/>
        <end position="75"/>
    </location>
</feature>
<reference evidence="3" key="1">
    <citation type="submission" date="2023-10" db="EMBL/GenBank/DDBJ databases">
        <authorList>
            <person name="Chen Y."/>
            <person name="Shah S."/>
            <person name="Dougan E. K."/>
            <person name="Thang M."/>
            <person name="Chan C."/>
        </authorList>
    </citation>
    <scope>NUCLEOTIDE SEQUENCE [LARGE SCALE GENOMIC DNA]</scope>
</reference>
<dbReference type="InterPro" id="IPR006629">
    <property type="entry name" value="LITAF"/>
</dbReference>
<dbReference type="PROSITE" id="PS51837">
    <property type="entry name" value="LITAF"/>
    <property type="match status" value="1"/>
</dbReference>
<accession>A0ABN9UM18</accession>
<dbReference type="Proteomes" id="UP001189429">
    <property type="component" value="Unassembled WGS sequence"/>
</dbReference>
<keyword evidence="1" id="KW-1133">Transmembrane helix</keyword>
<gene>
    <name evidence="3" type="ORF">PCOR1329_LOCUS49759</name>
</gene>
<name>A0ABN9UM18_9DINO</name>
<proteinExistence type="predicted"/>
<evidence type="ECO:0000259" key="2">
    <source>
        <dbReference type="PROSITE" id="PS51837"/>
    </source>
</evidence>
<feature type="non-terminal residue" evidence="3">
    <location>
        <position position="82"/>
    </location>
</feature>